<organism evidence="2 3">
    <name type="scientific">Halteria grandinella</name>
    <dbReference type="NCBI Taxonomy" id="5974"/>
    <lineage>
        <taxon>Eukaryota</taxon>
        <taxon>Sar</taxon>
        <taxon>Alveolata</taxon>
        <taxon>Ciliophora</taxon>
        <taxon>Intramacronucleata</taxon>
        <taxon>Spirotrichea</taxon>
        <taxon>Stichotrichia</taxon>
        <taxon>Sporadotrichida</taxon>
        <taxon>Halteriidae</taxon>
        <taxon>Halteria</taxon>
    </lineage>
</organism>
<feature type="transmembrane region" description="Helical" evidence="1">
    <location>
        <begin position="260"/>
        <end position="280"/>
    </location>
</feature>
<feature type="transmembrane region" description="Helical" evidence="1">
    <location>
        <begin position="349"/>
        <end position="374"/>
    </location>
</feature>
<feature type="transmembrane region" description="Helical" evidence="1">
    <location>
        <begin position="24"/>
        <end position="44"/>
    </location>
</feature>
<feature type="transmembrane region" description="Helical" evidence="1">
    <location>
        <begin position="175"/>
        <end position="194"/>
    </location>
</feature>
<keyword evidence="1" id="KW-0812">Transmembrane</keyword>
<accession>A0A8J8TA12</accession>
<dbReference type="OrthoDB" id="327433at2759"/>
<evidence type="ECO:0000256" key="1">
    <source>
        <dbReference type="SAM" id="Phobius"/>
    </source>
</evidence>
<evidence type="ECO:0000313" key="2">
    <source>
        <dbReference type="EMBL" id="TNV86946.1"/>
    </source>
</evidence>
<keyword evidence="1" id="KW-0472">Membrane</keyword>
<name>A0A8J8TA12_HALGN</name>
<dbReference type="AlphaFoldDB" id="A0A8J8TA12"/>
<comment type="caution">
    <text evidence="2">The sequence shown here is derived from an EMBL/GenBank/DDBJ whole genome shotgun (WGS) entry which is preliminary data.</text>
</comment>
<feature type="transmembrane region" description="Helical" evidence="1">
    <location>
        <begin position="132"/>
        <end position="154"/>
    </location>
</feature>
<proteinExistence type="predicted"/>
<dbReference type="EMBL" id="RRYP01000723">
    <property type="protein sequence ID" value="TNV86946.1"/>
    <property type="molecule type" value="Genomic_DNA"/>
</dbReference>
<keyword evidence="1" id="KW-1133">Transmembrane helix</keyword>
<protein>
    <recommendedName>
        <fullName evidence="4">TRP C-terminal domain-containing protein</fullName>
    </recommendedName>
</protein>
<feature type="transmembrane region" description="Helical" evidence="1">
    <location>
        <begin position="286"/>
        <end position="305"/>
    </location>
</feature>
<keyword evidence="3" id="KW-1185">Reference proteome</keyword>
<sequence length="499" mass="57084">MEIPSQINDLQKGLSDAFANGMNGLAYAAIPGGLVLNFFASMIMQLIWNLLNDLSFLTILSLVSMNVPGVVQIIQSTMLSFIYLDLLKTDKWVIPIIFGSDDDPEDDHGLNSYLEENGFGSMSLIKNLQSTFIYLVGIVIIIIFIGILKLFGLITKLFQRPESYLQKKMFWNGAMRFFIQQFSPMLFSALINLYNMHQNERSGFVLGTVLSPIIVVLLVVGTGLIVKLLHQNQQNYRQPSFIAKYGTIIESLNHTSKVGAYWNVLIIIRWTLSGLIFICLREYPGIQVPLLLLLSVKAQFFIILGKPFDEKSENIMNFINELVVSVYVYVLFSLTDFTQYSITPIREEIGWLLVLIVLSTVFMNLVKLQIMIYLKLKSKWFRYRPKFTTEKGKYHKADNICSIGETQVFQINPQQPQQLHQQQKTSKVSILRVTQQSHEQQIQANGSNPHELISVKAKPQTLYNDNLQIPQAPIKKKIRRLVIQQSKNEASGLWEQYKK</sequence>
<gene>
    <name evidence="2" type="ORF">FGO68_gene14027</name>
</gene>
<dbReference type="Proteomes" id="UP000785679">
    <property type="component" value="Unassembled WGS sequence"/>
</dbReference>
<feature type="transmembrane region" description="Helical" evidence="1">
    <location>
        <begin position="56"/>
        <end position="83"/>
    </location>
</feature>
<feature type="transmembrane region" description="Helical" evidence="1">
    <location>
        <begin position="206"/>
        <end position="229"/>
    </location>
</feature>
<evidence type="ECO:0008006" key="4">
    <source>
        <dbReference type="Google" id="ProtNLM"/>
    </source>
</evidence>
<reference evidence="2" key="1">
    <citation type="submission" date="2019-06" db="EMBL/GenBank/DDBJ databases">
        <authorList>
            <person name="Zheng W."/>
        </authorList>
    </citation>
    <scope>NUCLEOTIDE SEQUENCE</scope>
    <source>
        <strain evidence="2">QDHG01</strain>
    </source>
</reference>
<evidence type="ECO:0000313" key="3">
    <source>
        <dbReference type="Proteomes" id="UP000785679"/>
    </source>
</evidence>
<feature type="transmembrane region" description="Helical" evidence="1">
    <location>
        <begin position="317"/>
        <end position="337"/>
    </location>
</feature>